<feature type="active site" evidence="4 5">
    <location>
        <position position="239"/>
    </location>
</feature>
<evidence type="ECO:0000256" key="1">
    <source>
        <dbReference type="ARBA" id="ARBA00009986"/>
    </source>
</evidence>
<dbReference type="Pfam" id="PF00171">
    <property type="entry name" value="Aldedh"/>
    <property type="match status" value="1"/>
</dbReference>
<name>D0L410_GORB4</name>
<evidence type="ECO:0000256" key="6">
    <source>
        <dbReference type="RuleBase" id="RU003345"/>
    </source>
</evidence>
<dbReference type="GO" id="GO:0004029">
    <property type="term" value="F:aldehyde dehydrogenase (NAD+) activity"/>
    <property type="evidence" value="ECO:0007669"/>
    <property type="project" value="TreeGrafter"/>
</dbReference>
<proteinExistence type="inferred from homology"/>
<dbReference type="GO" id="GO:0005737">
    <property type="term" value="C:cytoplasm"/>
    <property type="evidence" value="ECO:0007669"/>
    <property type="project" value="TreeGrafter"/>
</dbReference>
<reference evidence="9 10" key="2">
    <citation type="journal article" date="2010" name="Stand. Genomic Sci.">
        <title>Complete genome sequence of Gordonia bronchialis type strain (3410).</title>
        <authorList>
            <person name="Ivanova N."/>
            <person name="Sikorski J."/>
            <person name="Jando M."/>
            <person name="Lapidus A."/>
            <person name="Nolan M."/>
            <person name="Lucas S."/>
            <person name="Del Rio T.G."/>
            <person name="Tice H."/>
            <person name="Copeland A."/>
            <person name="Cheng J.F."/>
            <person name="Chen F."/>
            <person name="Bruce D."/>
            <person name="Goodwin L."/>
            <person name="Pitluck S."/>
            <person name="Mavromatis K."/>
            <person name="Ovchinnikova G."/>
            <person name="Pati A."/>
            <person name="Chen A."/>
            <person name="Palaniappan K."/>
            <person name="Land M."/>
            <person name="Hauser L."/>
            <person name="Chang Y.J."/>
            <person name="Jeffries C.D."/>
            <person name="Chain P."/>
            <person name="Saunders E."/>
            <person name="Han C."/>
            <person name="Detter J.C."/>
            <person name="Brettin T."/>
            <person name="Rohde M."/>
            <person name="Goker M."/>
            <person name="Bristow J."/>
            <person name="Eisen J.A."/>
            <person name="Markowitz V."/>
            <person name="Hugenholtz P."/>
            <person name="Klenk H.P."/>
            <person name="Kyrpides N.C."/>
        </authorList>
    </citation>
    <scope>NUCLEOTIDE SEQUENCE [LARGE SCALE GENOMIC DNA]</scope>
    <source>
        <strain evidence="10">ATCC 25592 / DSM 43247 / BCRC 13721 / JCM 3198 / KCTC 3076 / NBRC 16047 / NCTC 10667</strain>
    </source>
</reference>
<evidence type="ECO:0000256" key="3">
    <source>
        <dbReference type="PIRNR" id="PIRNR036492"/>
    </source>
</evidence>
<reference evidence="10" key="1">
    <citation type="submission" date="2009-10" db="EMBL/GenBank/DDBJ databases">
        <title>The complete chromosome of Gordonia bronchialis DSM 43247.</title>
        <authorList>
            <consortium name="US DOE Joint Genome Institute (JGI-PGF)"/>
            <person name="Lucas S."/>
            <person name="Copeland A."/>
            <person name="Lapidus A."/>
            <person name="Glavina del Rio T."/>
            <person name="Dalin E."/>
            <person name="Tice H."/>
            <person name="Bruce D."/>
            <person name="Goodwin L."/>
            <person name="Pitluck S."/>
            <person name="Kyrpides N."/>
            <person name="Mavromatis K."/>
            <person name="Ivanova N."/>
            <person name="Ovchinnikova G."/>
            <person name="Saunders E."/>
            <person name="Brettin T."/>
            <person name="Detter J.C."/>
            <person name="Han C."/>
            <person name="Larimer F."/>
            <person name="Land M."/>
            <person name="Hauser L."/>
            <person name="Markowitz V."/>
            <person name="Cheng J.-F."/>
            <person name="Hugenholtz P."/>
            <person name="Woyke T."/>
            <person name="Wu D."/>
            <person name="Jando M."/>
            <person name="Schneider S."/>
            <person name="Goeker M."/>
            <person name="Klenk H.-P."/>
            <person name="Eisen J.A."/>
        </authorList>
    </citation>
    <scope>NUCLEOTIDE SEQUENCE [LARGE SCALE GENOMIC DNA]</scope>
    <source>
        <strain evidence="10">ATCC 25592 / DSM 43247 / BCRC 13721 / JCM 3198 / KCTC 3076 / NBRC 16047 / NCTC 10667</strain>
    </source>
</reference>
<dbReference type="KEGG" id="gbr:Gbro_3992"/>
<evidence type="ECO:0000256" key="4">
    <source>
        <dbReference type="PIRSR" id="PIRSR036492-1"/>
    </source>
</evidence>
<dbReference type="STRING" id="526226.Gbro_3992"/>
<sequence>MTKPAKADSGAANAGATSATKNARVSSEEHTMTELVEIQRAAFLRDGIPSADVRIDRITRLGALLLDNADEIAEALTEDFGSRPRDLSIATDVVGCMIDLTHQRRGVKEWMAETKTAKVQGMLGFKQRVRHDPLGVVAIMGPWNFPLQLTFVPAGSAFAAGNRVLMRPSSITARTTEVIAKHAPDYFSLEEFAVVTPKHGSGSDFAKLKVDHMFFTGSPEVGASVAAEAAKNLIPVTLELGGKNPAVVDIDADIDKAANFLADARLVNGGQVCLCPDYVFVPEAKLGEFTDKVIARWTKNFDSIVGNPEYTATINQKNYERILDLIDDAEQLGATKRQVIPAGEPLPNAEQRKIPPTLLTGVKAGMKIEEDEVFGPVLSVYPYRNLSEVISHITSHPHPLTMYWSGDDNERFQELSDSTRSGSINANDFAIHLFGAELPFSGVGRSGMGGYHGKTGFETFSHARAVAFSTLPISVAEMMSPPFLPKDTKMTNNQLKLWKFFNNRAAKKVRKRLGH</sequence>
<evidence type="ECO:0000259" key="8">
    <source>
        <dbReference type="Pfam" id="PF00171"/>
    </source>
</evidence>
<evidence type="ECO:0000256" key="2">
    <source>
        <dbReference type="ARBA" id="ARBA00023002"/>
    </source>
</evidence>
<feature type="compositionally biased region" description="Low complexity" evidence="7">
    <location>
        <begin position="7"/>
        <end position="23"/>
    </location>
</feature>
<comment type="similarity">
    <text evidence="1 3 6">Belongs to the aldehyde dehydrogenase family.</text>
</comment>
<dbReference type="AlphaFoldDB" id="D0L410"/>
<evidence type="ECO:0000256" key="7">
    <source>
        <dbReference type="SAM" id="MobiDB-lite"/>
    </source>
</evidence>
<dbReference type="HOGENOM" id="CLU_005391_3_6_11"/>
<dbReference type="InterPro" id="IPR015590">
    <property type="entry name" value="Aldehyde_DH_dom"/>
</dbReference>
<dbReference type="InterPro" id="IPR016162">
    <property type="entry name" value="Ald_DH_N"/>
</dbReference>
<dbReference type="GO" id="GO:0006081">
    <property type="term" value="P:aldehyde metabolic process"/>
    <property type="evidence" value="ECO:0007669"/>
    <property type="project" value="InterPro"/>
</dbReference>
<feature type="active site" evidence="4">
    <location>
        <position position="273"/>
    </location>
</feature>
<organism evidence="9 10">
    <name type="scientific">Gordonia bronchialis (strain ATCC 25592 / DSM 43247 / BCRC 13721 / JCM 3198 / KCTC 3076 / NBRC 16047 / NCTC 10667)</name>
    <name type="common">Rhodococcus bronchialis</name>
    <dbReference type="NCBI Taxonomy" id="526226"/>
    <lineage>
        <taxon>Bacteria</taxon>
        <taxon>Bacillati</taxon>
        <taxon>Actinomycetota</taxon>
        <taxon>Actinomycetes</taxon>
        <taxon>Mycobacteriales</taxon>
        <taxon>Gordoniaceae</taxon>
        <taxon>Gordonia</taxon>
    </lineage>
</organism>
<dbReference type="InterPro" id="IPR016160">
    <property type="entry name" value="Ald_DH_CS_CYS"/>
</dbReference>
<dbReference type="InterPro" id="IPR029510">
    <property type="entry name" value="Ald_DH_CS_GLU"/>
</dbReference>
<feature type="region of interest" description="Disordered" evidence="7">
    <location>
        <begin position="1"/>
        <end position="28"/>
    </location>
</feature>
<dbReference type="InterPro" id="IPR012394">
    <property type="entry name" value="Aldehyde_DH_NAD(P)"/>
</dbReference>
<dbReference type="PROSITE" id="PS00687">
    <property type="entry name" value="ALDEHYDE_DEHYDR_GLU"/>
    <property type="match status" value="1"/>
</dbReference>
<dbReference type="PANTHER" id="PTHR43570">
    <property type="entry name" value="ALDEHYDE DEHYDROGENASE"/>
    <property type="match status" value="1"/>
</dbReference>
<dbReference type="PIRSF" id="PIRSF036492">
    <property type="entry name" value="ALDH"/>
    <property type="match status" value="1"/>
</dbReference>
<evidence type="ECO:0000313" key="10">
    <source>
        <dbReference type="Proteomes" id="UP000001219"/>
    </source>
</evidence>
<feature type="domain" description="Aldehyde dehydrogenase" evidence="8">
    <location>
        <begin position="50"/>
        <end position="466"/>
    </location>
</feature>
<dbReference type="Gene3D" id="3.40.605.10">
    <property type="entry name" value="Aldehyde Dehydrogenase, Chain A, domain 1"/>
    <property type="match status" value="1"/>
</dbReference>
<dbReference type="OrthoDB" id="6882680at2"/>
<protein>
    <recommendedName>
        <fullName evidence="3">Aldehyde dehydrogenase</fullName>
    </recommendedName>
</protein>
<dbReference type="Gene3D" id="3.40.309.10">
    <property type="entry name" value="Aldehyde Dehydrogenase, Chain A, domain 2"/>
    <property type="match status" value="1"/>
</dbReference>
<keyword evidence="10" id="KW-1185">Reference proteome</keyword>
<dbReference type="PROSITE" id="PS00070">
    <property type="entry name" value="ALDEHYDE_DEHYDR_CYS"/>
    <property type="match status" value="1"/>
</dbReference>
<dbReference type="PANTHER" id="PTHR43570:SF16">
    <property type="entry name" value="ALDEHYDE DEHYDROGENASE TYPE III, ISOFORM Q"/>
    <property type="match status" value="1"/>
</dbReference>
<dbReference type="Proteomes" id="UP000001219">
    <property type="component" value="Chromosome"/>
</dbReference>
<keyword evidence="2 3" id="KW-0560">Oxidoreductase</keyword>
<accession>D0L410</accession>
<dbReference type="InterPro" id="IPR016163">
    <property type="entry name" value="Ald_DH_C"/>
</dbReference>
<dbReference type="SUPFAM" id="SSF53720">
    <property type="entry name" value="ALDH-like"/>
    <property type="match status" value="1"/>
</dbReference>
<dbReference type="EMBL" id="CP001802">
    <property type="protein sequence ID" value="ACY23163.1"/>
    <property type="molecule type" value="Genomic_DNA"/>
</dbReference>
<dbReference type="InterPro" id="IPR016161">
    <property type="entry name" value="Ald_DH/histidinol_DH"/>
</dbReference>
<evidence type="ECO:0000256" key="5">
    <source>
        <dbReference type="PROSITE-ProRule" id="PRU10007"/>
    </source>
</evidence>
<dbReference type="eggNOG" id="COG1012">
    <property type="taxonomic scope" value="Bacteria"/>
</dbReference>
<dbReference type="RefSeq" id="WP_012835666.1">
    <property type="nucleotide sequence ID" value="NC_013441.1"/>
</dbReference>
<evidence type="ECO:0000313" key="9">
    <source>
        <dbReference type="EMBL" id="ACY23163.1"/>
    </source>
</evidence>
<gene>
    <name evidence="9" type="ordered locus">Gbro_3992</name>
</gene>